<evidence type="ECO:0000313" key="3">
    <source>
        <dbReference type="Proteomes" id="UP000236497"/>
    </source>
</evidence>
<feature type="transmembrane region" description="Helical" evidence="1">
    <location>
        <begin position="86"/>
        <end position="102"/>
    </location>
</feature>
<keyword evidence="1" id="KW-1133">Transmembrane helix</keyword>
<feature type="transmembrane region" description="Helical" evidence="1">
    <location>
        <begin position="39"/>
        <end position="65"/>
    </location>
</feature>
<dbReference type="EMBL" id="CVTD020000008">
    <property type="protein sequence ID" value="CRZ33772.1"/>
    <property type="molecule type" value="Genomic_DNA"/>
</dbReference>
<evidence type="ECO:0000256" key="1">
    <source>
        <dbReference type="SAM" id="Phobius"/>
    </source>
</evidence>
<dbReference type="AlphaFoldDB" id="A0A0H5SEB2"/>
<dbReference type="RefSeq" id="WP_103201928.1">
    <property type="nucleotide sequence ID" value="NZ_CVTD020000008.1"/>
</dbReference>
<name>A0A0H5SEB2_HERHM</name>
<keyword evidence="1" id="KW-0472">Membrane</keyword>
<keyword evidence="1" id="KW-0812">Transmembrane</keyword>
<proteinExistence type="predicted"/>
<gene>
    <name evidence="2" type="ORF">HHT355_0567</name>
</gene>
<sequence length="327" mass="36301">MNSFIKCKNILSKGFILLLFILMFSYPHASYKGASSGLMLWFLNVLPTLLPFIIVSNMMIMLNIAGKISRILYPLLGRLFRVSPNGCYPILIGFLSGLPMGAKSTADLLEAERIDTDEGTFLLSMCNNASPVFIMNYIAANQLKMPDLRARLFFIIYGSSVISALLYRTYRNLHKKIVRISELSKKNEGINSEYVSVRFSFDILDKSIMNGFEVITKIGGYIILFSILAQIINEIGSGFGLYKAIVMGILEITTGIDQICKLPIDINIKIVLVSVLTSFGGLSGLAQTKSVLGKSRLSIKTYICVKLLSALVAMVLSVLYVFFIKNF</sequence>
<accession>A0A0H5SEB2</accession>
<dbReference type="Proteomes" id="UP000236497">
    <property type="component" value="Unassembled WGS sequence"/>
</dbReference>
<organism evidence="2 3">
    <name type="scientific">Herbinix hemicellulosilytica</name>
    <dbReference type="NCBI Taxonomy" id="1564487"/>
    <lineage>
        <taxon>Bacteria</taxon>
        <taxon>Bacillati</taxon>
        <taxon>Bacillota</taxon>
        <taxon>Clostridia</taxon>
        <taxon>Lachnospirales</taxon>
        <taxon>Lachnospiraceae</taxon>
        <taxon>Herbinix</taxon>
    </lineage>
</organism>
<evidence type="ECO:0000313" key="2">
    <source>
        <dbReference type="EMBL" id="CRZ33772.1"/>
    </source>
</evidence>
<feature type="transmembrane region" description="Helical" evidence="1">
    <location>
        <begin position="299"/>
        <end position="323"/>
    </location>
</feature>
<dbReference type="OrthoDB" id="1645614at2"/>
<reference evidence="2 3" key="1">
    <citation type="submission" date="2015-06" db="EMBL/GenBank/DDBJ databases">
        <authorList>
            <person name="Wibberg Daniel"/>
        </authorList>
    </citation>
    <scope>NUCLEOTIDE SEQUENCE [LARGE SCALE GENOMIC DNA]</scope>
    <source>
        <strain evidence="2 3">T3/55T</strain>
    </source>
</reference>
<keyword evidence="3" id="KW-1185">Reference proteome</keyword>
<protein>
    <submittedName>
        <fullName evidence="2">Putative membrane protein</fullName>
    </submittedName>
</protein>
<feature type="transmembrane region" description="Helical" evidence="1">
    <location>
        <begin position="152"/>
        <end position="170"/>
    </location>
</feature>